<name>A0A8H7F1F1_AGABI</name>
<proteinExistence type="predicted"/>
<dbReference type="AlphaFoldDB" id="A0A8H7F1F1"/>
<dbReference type="InterPro" id="IPR027417">
    <property type="entry name" value="P-loop_NTPase"/>
</dbReference>
<dbReference type="Proteomes" id="UP000629468">
    <property type="component" value="Unassembled WGS sequence"/>
</dbReference>
<evidence type="ECO:0000313" key="3">
    <source>
        <dbReference type="EMBL" id="KAF7773138.1"/>
    </source>
</evidence>
<dbReference type="Pfam" id="PF24883">
    <property type="entry name" value="NPHP3_N"/>
    <property type="match status" value="1"/>
</dbReference>
<comment type="caution">
    <text evidence="3">The sequence shown here is derived from an EMBL/GenBank/DDBJ whole genome shotgun (WGS) entry which is preliminary data.</text>
</comment>
<dbReference type="EMBL" id="JABXXO010000007">
    <property type="protein sequence ID" value="KAF7773138.1"/>
    <property type="molecule type" value="Genomic_DNA"/>
</dbReference>
<dbReference type="SUPFAM" id="SSF52540">
    <property type="entry name" value="P-loop containing nucleoside triphosphate hydrolases"/>
    <property type="match status" value="1"/>
</dbReference>
<reference evidence="3 4" key="1">
    <citation type="journal article" name="Sci. Rep.">
        <title>Telomere-to-telomere assembled and centromere annotated genomes of the two main subspecies of the button mushroom Agaricus bisporus reveal especially polymorphic chromosome ends.</title>
        <authorList>
            <person name="Sonnenberg A.S.M."/>
            <person name="Sedaghat-Telgerd N."/>
            <person name="Lavrijssen B."/>
            <person name="Ohm R.A."/>
            <person name="Hendrickx P.M."/>
            <person name="Scholtmeijer K."/>
            <person name="Baars J.J.P."/>
            <person name="van Peer A."/>
        </authorList>
    </citation>
    <scope>NUCLEOTIDE SEQUENCE [LARGE SCALE GENOMIC DNA]</scope>
    <source>
        <strain evidence="3 4">H119_p4</strain>
    </source>
</reference>
<gene>
    <name evidence="3" type="ORF">Agabi119p4_5305</name>
</gene>
<evidence type="ECO:0000256" key="1">
    <source>
        <dbReference type="ARBA" id="ARBA00022737"/>
    </source>
</evidence>
<sequence>MSPKRRRDKFKAWFWDFFSSEDEMHFMPDGPRRGNPANHTQNVHIDNAIHVQGDHNTVVRQDGQGDRNIVTQIMRLLSKHIIPGAAHDSSPRDPPPRCHPNTRVKLIARITAWIENQASLELLLWITGPAGVGKSAVVQTLAEYLAESKTLGASVFISRPNKRDNPHGVFITIAYQLATRIEAYRDYIIERLSRDPELLKGGMQAQFIAFIVEPFVKKKIGTGAKRWGILLDGLDELRGTDAQCEIIETISTFAHEHRDAPLVWIIASRSESHIFNTFEDDEVRRSCWSEYIPIDSTEACEDVERFLRSRFKETQKKFRHTIHNDWPSDSDFLKLTVAASGLFIYAEVVMQFIRDSGYADPVSQLEILISIIDRSNATPTAENPFVHLDALYSEILSSIPFTGLWPTTKLLLQVVVFGGRIVLYIYGTTRPSHLFTLRGMSILFGITQNVIYASLDKCRSTLEIPEWKVAHKAVVAFHHASFSDFLEDPRRSGNFYIGTQSDTSSAIQMGLLEVWNKCSEDETSVASVKAMWYLYCSKSQEPTPSRAIRAFYTDLFHDTIPLLRWVVTGILAGQKEFPFVYESIRKVRMRMLCYFFGAWDMVRFVRDFMEVSPDSEGHRIGLLREVRLRDLEFGDLDWKEMSPAYSQYKDGLRFEKTFKKHRPRSSTELKAFVSDLKLLQQHSPELKVAIVGGVPKERVAVFQRDEQDRRYIVPYPE</sequence>
<evidence type="ECO:0000313" key="4">
    <source>
        <dbReference type="Proteomes" id="UP000629468"/>
    </source>
</evidence>
<evidence type="ECO:0000259" key="2">
    <source>
        <dbReference type="Pfam" id="PF24883"/>
    </source>
</evidence>
<feature type="domain" description="Nephrocystin 3-like N-terminal" evidence="2">
    <location>
        <begin position="110"/>
        <end position="269"/>
    </location>
</feature>
<accession>A0A8H7F1F1</accession>
<protein>
    <recommendedName>
        <fullName evidence="2">Nephrocystin 3-like N-terminal domain-containing protein</fullName>
    </recommendedName>
</protein>
<dbReference type="Gene3D" id="3.40.50.300">
    <property type="entry name" value="P-loop containing nucleotide triphosphate hydrolases"/>
    <property type="match status" value="1"/>
</dbReference>
<organism evidence="3 4">
    <name type="scientific">Agaricus bisporus var. burnettii</name>
    <dbReference type="NCBI Taxonomy" id="192524"/>
    <lineage>
        <taxon>Eukaryota</taxon>
        <taxon>Fungi</taxon>
        <taxon>Dikarya</taxon>
        <taxon>Basidiomycota</taxon>
        <taxon>Agaricomycotina</taxon>
        <taxon>Agaricomycetes</taxon>
        <taxon>Agaricomycetidae</taxon>
        <taxon>Agaricales</taxon>
        <taxon>Agaricineae</taxon>
        <taxon>Agaricaceae</taxon>
        <taxon>Agaricus</taxon>
    </lineage>
</organism>
<dbReference type="InterPro" id="IPR056884">
    <property type="entry name" value="NPHP3-like_N"/>
</dbReference>
<dbReference type="PANTHER" id="PTHR10039">
    <property type="entry name" value="AMELOGENIN"/>
    <property type="match status" value="1"/>
</dbReference>
<keyword evidence="1" id="KW-0677">Repeat</keyword>